<dbReference type="InterPro" id="IPR015943">
    <property type="entry name" value="WD40/YVTN_repeat-like_dom_sf"/>
</dbReference>
<comment type="similarity">
    <text evidence="2">Belongs to the WD repeat SWD2 family.</text>
</comment>
<proteinExistence type="inferred from homology"/>
<dbReference type="GeneID" id="73379087"/>
<comment type="caution">
    <text evidence="8">The sequence shown here is derived from an EMBL/GenBank/DDBJ whole genome shotgun (WGS) entry which is preliminary data.</text>
</comment>
<feature type="region of interest" description="Disordered" evidence="7">
    <location>
        <begin position="1"/>
        <end position="29"/>
    </location>
</feature>
<dbReference type="GO" id="GO:0016070">
    <property type="term" value="P:RNA metabolic process"/>
    <property type="evidence" value="ECO:0007669"/>
    <property type="project" value="UniProtKB-ARBA"/>
</dbReference>
<dbReference type="InterPro" id="IPR036322">
    <property type="entry name" value="WD40_repeat_dom_sf"/>
</dbReference>
<keyword evidence="4" id="KW-0677">Repeat</keyword>
<evidence type="ECO:0000256" key="6">
    <source>
        <dbReference type="PROSITE-ProRule" id="PRU00221"/>
    </source>
</evidence>
<evidence type="ECO:0000256" key="3">
    <source>
        <dbReference type="ARBA" id="ARBA00022574"/>
    </source>
</evidence>
<dbReference type="SUPFAM" id="SSF50978">
    <property type="entry name" value="WD40 repeat-like"/>
    <property type="match status" value="1"/>
</dbReference>
<dbReference type="PROSITE" id="PS50082">
    <property type="entry name" value="WD_REPEATS_2"/>
    <property type="match status" value="2"/>
</dbReference>
<dbReference type="Proteomes" id="UP001202479">
    <property type="component" value="Unassembled WGS sequence"/>
</dbReference>
<dbReference type="EMBL" id="JAHUZD010000027">
    <property type="protein sequence ID" value="KAI3405863.2"/>
    <property type="molecule type" value="Genomic_DNA"/>
</dbReference>
<dbReference type="InterPro" id="IPR037867">
    <property type="entry name" value="Swd2/WDR82"/>
</dbReference>
<dbReference type="InterPro" id="IPR001680">
    <property type="entry name" value="WD40_rpt"/>
</dbReference>
<keyword evidence="3 6" id="KW-0853">WD repeat</keyword>
<evidence type="ECO:0000313" key="8">
    <source>
        <dbReference type="EMBL" id="KAI3405863.2"/>
    </source>
</evidence>
<dbReference type="PROSITE" id="PS50294">
    <property type="entry name" value="WD_REPEATS_REGION"/>
    <property type="match status" value="1"/>
</dbReference>
<dbReference type="GO" id="GO:0048188">
    <property type="term" value="C:Set1C/COMPASS complex"/>
    <property type="evidence" value="ECO:0007669"/>
    <property type="project" value="TreeGrafter"/>
</dbReference>
<organism evidence="8 9">
    <name type="scientific">Candida oxycetoniae</name>
    <dbReference type="NCBI Taxonomy" id="497107"/>
    <lineage>
        <taxon>Eukaryota</taxon>
        <taxon>Fungi</taxon>
        <taxon>Dikarya</taxon>
        <taxon>Ascomycota</taxon>
        <taxon>Saccharomycotina</taxon>
        <taxon>Pichiomycetes</taxon>
        <taxon>Debaryomycetaceae</taxon>
        <taxon>Candida/Lodderomyces clade</taxon>
        <taxon>Candida</taxon>
    </lineage>
</organism>
<evidence type="ECO:0000313" key="9">
    <source>
        <dbReference type="Proteomes" id="UP001202479"/>
    </source>
</evidence>
<evidence type="ECO:0000256" key="4">
    <source>
        <dbReference type="ARBA" id="ARBA00022737"/>
    </source>
</evidence>
<dbReference type="PANTHER" id="PTHR19861:SF0">
    <property type="entry name" value="WD REPEAT-CONTAINING PROTEIN 82"/>
    <property type="match status" value="1"/>
</dbReference>
<dbReference type="RefSeq" id="XP_049181608.1">
    <property type="nucleotide sequence ID" value="XM_049322597.1"/>
</dbReference>
<gene>
    <name evidence="8" type="ORF">KGF56_001470</name>
</gene>
<dbReference type="PANTHER" id="PTHR19861">
    <property type="entry name" value="WD40 REPEAT PROTEIN SWD2"/>
    <property type="match status" value="1"/>
</dbReference>
<evidence type="ECO:0000256" key="2">
    <source>
        <dbReference type="ARBA" id="ARBA00005616"/>
    </source>
</evidence>
<keyword evidence="5" id="KW-0539">Nucleus</keyword>
<dbReference type="AlphaFoldDB" id="A0AAI9SZ28"/>
<dbReference type="GO" id="GO:0003682">
    <property type="term" value="F:chromatin binding"/>
    <property type="evidence" value="ECO:0007669"/>
    <property type="project" value="TreeGrafter"/>
</dbReference>
<dbReference type="Gene3D" id="2.130.10.10">
    <property type="entry name" value="YVTN repeat-like/Quinoprotein amine dehydrogenase"/>
    <property type="match status" value="2"/>
</dbReference>
<evidence type="ECO:0000256" key="1">
    <source>
        <dbReference type="ARBA" id="ARBA00004123"/>
    </source>
</evidence>
<dbReference type="Pfam" id="PF00400">
    <property type="entry name" value="WD40"/>
    <property type="match status" value="2"/>
</dbReference>
<accession>A0AAI9SZ28</accession>
<comment type="subcellular location">
    <subcellularLocation>
        <location evidence="1">Nucleus</location>
    </subcellularLocation>
</comment>
<evidence type="ECO:0000256" key="5">
    <source>
        <dbReference type="ARBA" id="ARBA00023242"/>
    </source>
</evidence>
<keyword evidence="9" id="KW-1185">Reference proteome</keyword>
<feature type="repeat" description="WD" evidence="6">
    <location>
        <begin position="142"/>
        <end position="183"/>
    </location>
</feature>
<sequence length="379" mass="41778">MTSIHNGSRSQNVSNSKKSNSTSSSGSSSALHITQDTLASCRETKFFSYHQGASITSLDFDNSGQYLISAGVDKSIQLYDCHKGIHYKDIQSQKYGAHSARFTHEGLDCLYASTPDSSSATENNENSIRYLSLSTNKYIRYFQGHKAQVSNIEVNPINDTFMSSSYDGTVKFWDLKTSSAMGSIGAGQITVAGYDPSGTVVAIGKQPTNIASKVGKLELYNLKTFDKGPFQSVEISCLPKQVWNKLEFSNNGKLILISTDTCEHYILDAFSGRVLAVIRLTYRRDDKWMSTKYPYSGCCSFTPCGKYILVGSPKHIIHIFDLNDLKSDLEKPVVFSRSAEVLKSSHGLPKIVTFNPKLFAFASADSGVSIWQPQENQTS</sequence>
<dbReference type="SMART" id="SM00320">
    <property type="entry name" value="WD40"/>
    <property type="match status" value="4"/>
</dbReference>
<reference evidence="8" key="1">
    <citation type="journal article" date="2022" name="DNA Res.">
        <title>Genome analysis of five recently described species of the CUG-Ser clade uncovers Candida theae as a new hybrid lineage with pathogenic potential in the Candida parapsilosis species complex.</title>
        <authorList>
            <person name="Mixao V."/>
            <person name="Del Olmo V."/>
            <person name="Hegedusova E."/>
            <person name="Saus E."/>
            <person name="Pryszcz L."/>
            <person name="Cillingova A."/>
            <person name="Nosek J."/>
            <person name="Gabaldon T."/>
        </authorList>
    </citation>
    <scope>NUCLEOTIDE SEQUENCE</scope>
    <source>
        <strain evidence="8">CBS 10844</strain>
    </source>
</reference>
<feature type="compositionally biased region" description="Low complexity" evidence="7">
    <location>
        <begin position="8"/>
        <end position="29"/>
    </location>
</feature>
<name>A0AAI9SZ28_9ASCO</name>
<evidence type="ECO:0000256" key="7">
    <source>
        <dbReference type="SAM" id="MobiDB-lite"/>
    </source>
</evidence>
<protein>
    <submittedName>
        <fullName evidence="8">SWD2</fullName>
    </submittedName>
</protein>
<feature type="repeat" description="WD" evidence="6">
    <location>
        <begin position="48"/>
        <end position="80"/>
    </location>
</feature>